<dbReference type="InterPro" id="IPR058003">
    <property type="entry name" value="Phage_gp12"/>
</dbReference>
<proteinExistence type="predicted"/>
<evidence type="ECO:0000313" key="1">
    <source>
        <dbReference type="EMBL" id="AKG94464.1"/>
    </source>
</evidence>
<dbReference type="KEGG" id="vg:26520561"/>
<dbReference type="GeneID" id="26520561"/>
<dbReference type="OrthoDB" id="780at10239"/>
<keyword evidence="2" id="KW-1185">Reference proteome</keyword>
<protein>
    <submittedName>
        <fullName evidence="1">Tail fiber protein</fullName>
    </submittedName>
</protein>
<accession>A0A0F7DD39</accession>
<dbReference type="Proteomes" id="UP000201918">
    <property type="component" value="Segment"/>
</dbReference>
<dbReference type="Pfam" id="PF25675">
    <property type="entry name" value="Phage_nozzle"/>
    <property type="match status" value="1"/>
</dbReference>
<evidence type="ECO:0000313" key="2">
    <source>
        <dbReference type="Proteomes" id="UP000201918"/>
    </source>
</evidence>
<name>A0A0F7DD39_9CAUD</name>
<dbReference type="EMBL" id="KR153873">
    <property type="protein sequence ID" value="AKG94464.1"/>
    <property type="molecule type" value="Genomic_DNA"/>
</dbReference>
<dbReference type="RefSeq" id="YP_009191784.1">
    <property type="nucleotide sequence ID" value="NC_028702.1"/>
</dbReference>
<organism evidence="1 2">
    <name type="scientific">Delftia phage IME-DE1</name>
    <dbReference type="NCBI Taxonomy" id="1647385"/>
    <lineage>
        <taxon>Viruses</taxon>
        <taxon>Duplodnaviria</taxon>
        <taxon>Heunggongvirae</taxon>
        <taxon>Uroviricota</taxon>
        <taxon>Caudoviricetes</taxon>
        <taxon>Autographivirales</taxon>
        <taxon>Autotranscriptaviridae</taxon>
        <taxon>Piedvirus</taxon>
        <taxon>Piedvirus IMEDE1</taxon>
    </lineage>
</organism>
<reference evidence="1 2" key="1">
    <citation type="submission" date="2015-04" db="EMBL/GenBank/DDBJ databases">
        <title>Isolation and genomic analysis of Delftia bacteriophage IME-DE1.</title>
        <authorList>
            <person name="Kang H."/>
        </authorList>
    </citation>
    <scope>NUCLEOTIDE SEQUENCE [LARGE SCALE GENOMIC DNA]</scope>
</reference>
<sequence>MADYTFIVNRKKAVRAADERSHPGYRKDGQFLVSVKGGQYGRWYRVFVNGTEVAAFETPDGKEPEHSKQISTQHITDMLFNDMNTRMSPTGWVITKGPNWIKGYHPTTPSLRITTEDGFNGVNMIGIIFDVQRFNLLPAQGPDGYIVRVAGDPGSGSDDYYIRYDSSDNLWKETIEPGISLGMQWGWMPHVLVREANGRFTFRHAEWEFRTSGDDDSNPLPSFVGLGISDIFFFRNRLGMIAGENILLSGSGDFFNFFPKSVVASPDTDPIDVAVSHNRVSNLNHAVPFAEELLLWSDQTQFVLRSDGVLSPRSVRVDQSTEFESTIAARPVPAGRSVYFAAPRATFTSIRRYYSVQDVSAVKNADDVSAHIPSYIPNGVFSLGSSTTENVVSVLTAGAENRIFLYKYLYLEEQLVQQSWSHWEFGPQTRILACEFVGPMMYLLKSTPQGLFLERIEFTQNTKDLPQEPYRVYADSKVWTDQVGYNEAGNFSWVSIWNLWGHNGEDGGSYWMVRDDGRAFYCEPPAGGWQVDKYIRVPGDQRGHSFTVGRAFTFRYVFSKFFIKVSDQSGTRSEDVGRLQVRRAWVNYEQSGPFTVTVCDRFNYTMSGKKLGETVLGAPSVDTNQFRFPVMANARECKVVLESTDPTPVAIIGAGWNGMYFRREQPI</sequence>